<evidence type="ECO:0000313" key="3">
    <source>
        <dbReference type="Proteomes" id="UP000306630"/>
    </source>
</evidence>
<accession>A0A4S2FXL9</accession>
<feature type="compositionally biased region" description="Acidic residues" evidence="1">
    <location>
        <begin position="482"/>
        <end position="499"/>
    </location>
</feature>
<dbReference type="InterPro" id="IPR021145">
    <property type="entry name" value="Portal_protein_SPP1_Gp6-like"/>
</dbReference>
<evidence type="ECO:0000313" key="2">
    <source>
        <dbReference type="EMBL" id="TGY74183.1"/>
    </source>
</evidence>
<dbReference type="RefSeq" id="WP_135993172.1">
    <property type="nucleotide sequence ID" value="NZ_SRYD01000024.1"/>
</dbReference>
<name>A0A4S2FXL9_9BACT</name>
<proteinExistence type="predicted"/>
<feature type="compositionally biased region" description="Basic and acidic residues" evidence="1">
    <location>
        <begin position="500"/>
        <end position="512"/>
    </location>
</feature>
<dbReference type="Proteomes" id="UP000306630">
    <property type="component" value="Unassembled WGS sequence"/>
</dbReference>
<dbReference type="AlphaFoldDB" id="A0A4S2FXL9"/>
<sequence>MTFFDLFRNYVNQILGRKQEFYELLAAKDIGTIKDQMQTRGEAAEAALREYYVDTHPVMRREDKIITDKNGNIKRKEAVWKLPVPYQTYINEIALVFLYGRPVKWTQVSDGTDNAFAKFQEIIKRTRFDSKIRQCKRLAGIETESAMLFRVFKNDDGEPDVAIRVLAKSKGDEIYTRWDQYENLISVAWGYNVREADNKVVYHFDIFTPEFIYRCTRKSIGWEVEQEVNLIGKIPIILFQQEKEWAGVEHLINREEMIASRTADTNDYFADPIAIMAAELIKNLPDKKEAAKTLYTNDKDGVDKAMKYVTWDNAPQSKKDELEWLQNHILTNTFTPHITLDTLKSLSQLSAKALRTVMMLADIKAAKRKETHDELLDRTASLMTAIIGNVLDVSLRTQCDELKVGHEFQEPFGEDVADDLDNICKALDGGILSTETAVEMNPLVKDPVREMERIAAEQEERMKQQQSIFGDDGSAGPQSFSDGDDEDDEDSEDSESEESDEKKETKDKKPKK</sequence>
<organism evidence="2 3">
    <name type="scientific">Muribaculum intestinale</name>
    <dbReference type="NCBI Taxonomy" id="1796646"/>
    <lineage>
        <taxon>Bacteria</taxon>
        <taxon>Pseudomonadati</taxon>
        <taxon>Bacteroidota</taxon>
        <taxon>Bacteroidia</taxon>
        <taxon>Bacteroidales</taxon>
        <taxon>Muribaculaceae</taxon>
        <taxon>Muribaculum</taxon>
    </lineage>
</organism>
<gene>
    <name evidence="2" type="ORF">E5333_07090</name>
</gene>
<protein>
    <submittedName>
        <fullName evidence="2">Phage portal protein</fullName>
    </submittedName>
</protein>
<dbReference type="Pfam" id="PF05133">
    <property type="entry name" value="SPP1_portal"/>
    <property type="match status" value="1"/>
</dbReference>
<comment type="caution">
    <text evidence="2">The sequence shown here is derived from an EMBL/GenBank/DDBJ whole genome shotgun (WGS) entry which is preliminary data.</text>
</comment>
<dbReference type="EMBL" id="SRYD01000024">
    <property type="protein sequence ID" value="TGY74183.1"/>
    <property type="molecule type" value="Genomic_DNA"/>
</dbReference>
<feature type="region of interest" description="Disordered" evidence="1">
    <location>
        <begin position="458"/>
        <end position="512"/>
    </location>
</feature>
<reference evidence="2 3" key="1">
    <citation type="submission" date="2019-04" db="EMBL/GenBank/DDBJ databases">
        <title>Microbes associate with the intestines of laboratory mice.</title>
        <authorList>
            <person name="Navarre W."/>
            <person name="Wong E."/>
            <person name="Huang K."/>
            <person name="Tropini C."/>
            <person name="Ng K."/>
            <person name="Yu B."/>
        </authorList>
    </citation>
    <scope>NUCLEOTIDE SEQUENCE [LARGE SCALE GENOMIC DNA]</scope>
    <source>
        <strain evidence="2 3">NM06_A21</strain>
    </source>
</reference>
<evidence type="ECO:0000256" key="1">
    <source>
        <dbReference type="SAM" id="MobiDB-lite"/>
    </source>
</evidence>